<name>A0A1X0QKK3_9MICR</name>
<sequence length="158" mass="19134">MKFWLFLIGLIMILITSYAFYDFYKKNYKSGEIINYNLNENEEETNSTGLNMSNITNNSFKQKGNENIPITFTEFSNDFKDYINKKYDYFRDIKKPLIILKKGEFKNFHKNFDKNFISMMIDYGNENHQENYIQTMNFHIFSMKNTILDKFLEDYIIK</sequence>
<dbReference type="VEuPathDB" id="MicrosporidiaDB:HERIO_1224"/>
<accession>A0A1X0QKK3</accession>
<keyword evidence="1" id="KW-0732">Signal</keyword>
<evidence type="ECO:0000256" key="1">
    <source>
        <dbReference type="SAM" id="SignalP"/>
    </source>
</evidence>
<evidence type="ECO:0000313" key="2">
    <source>
        <dbReference type="EMBL" id="ORE00289.1"/>
    </source>
</evidence>
<gene>
    <name evidence="2" type="ORF">A0H76_1689</name>
</gene>
<dbReference type="Proteomes" id="UP000192501">
    <property type="component" value="Unassembled WGS sequence"/>
</dbReference>
<reference evidence="2 3" key="1">
    <citation type="journal article" date="2017" name="Environ. Microbiol.">
        <title>Decay of the glycolytic pathway and adaptation to intranuclear parasitism within Enterocytozoonidae microsporidia.</title>
        <authorList>
            <person name="Wiredu Boakye D."/>
            <person name="Jaroenlak P."/>
            <person name="Prachumwat A."/>
            <person name="Williams T.A."/>
            <person name="Bateman K.S."/>
            <person name="Itsathitphaisarn O."/>
            <person name="Sritunyalucksana K."/>
            <person name="Paszkiewicz K.H."/>
            <person name="Moore K.A."/>
            <person name="Stentiford G.D."/>
            <person name="Williams B.A."/>
        </authorList>
    </citation>
    <scope>NUCLEOTIDE SEQUENCE [LARGE SCALE GENOMIC DNA]</scope>
    <source>
        <strain evidence="3">canceri</strain>
    </source>
</reference>
<protein>
    <submittedName>
        <fullName evidence="2">Uncharacterized protein</fullName>
    </submittedName>
</protein>
<feature type="signal peptide" evidence="1">
    <location>
        <begin position="1"/>
        <end position="19"/>
    </location>
</feature>
<feature type="chain" id="PRO_5012800776" evidence="1">
    <location>
        <begin position="20"/>
        <end position="158"/>
    </location>
</feature>
<comment type="caution">
    <text evidence="2">The sequence shown here is derived from an EMBL/GenBank/DDBJ whole genome shotgun (WGS) entry which is preliminary data.</text>
</comment>
<dbReference type="AlphaFoldDB" id="A0A1X0QKK3"/>
<evidence type="ECO:0000313" key="3">
    <source>
        <dbReference type="Proteomes" id="UP000192501"/>
    </source>
</evidence>
<proteinExistence type="predicted"/>
<dbReference type="EMBL" id="LTAI01000040">
    <property type="protein sequence ID" value="ORE00289.1"/>
    <property type="molecule type" value="Genomic_DNA"/>
</dbReference>
<dbReference type="VEuPathDB" id="MicrosporidiaDB:A0H76_1689"/>
<organism evidence="2 3">
    <name type="scientific">Hepatospora eriocheir</name>
    <dbReference type="NCBI Taxonomy" id="1081669"/>
    <lineage>
        <taxon>Eukaryota</taxon>
        <taxon>Fungi</taxon>
        <taxon>Fungi incertae sedis</taxon>
        <taxon>Microsporidia</taxon>
        <taxon>Hepatosporidae</taxon>
        <taxon>Hepatospora</taxon>
    </lineage>
</organism>